<dbReference type="RefSeq" id="WP_211975571.1">
    <property type="nucleotide sequence ID" value="NZ_CBFHAM010000008.1"/>
</dbReference>
<name>A0ABS5J7P2_9BACT</name>
<evidence type="ECO:0000313" key="3">
    <source>
        <dbReference type="Proteomes" id="UP000676386"/>
    </source>
</evidence>
<proteinExistence type="predicted"/>
<organism evidence="2 3">
    <name type="scientific">Chitinophaga hostae</name>
    <dbReference type="NCBI Taxonomy" id="2831022"/>
    <lineage>
        <taxon>Bacteria</taxon>
        <taxon>Pseudomonadati</taxon>
        <taxon>Bacteroidota</taxon>
        <taxon>Chitinophagia</taxon>
        <taxon>Chitinophagales</taxon>
        <taxon>Chitinophagaceae</taxon>
        <taxon>Chitinophaga</taxon>
    </lineage>
</organism>
<comment type="caution">
    <text evidence="2">The sequence shown here is derived from an EMBL/GenBank/DDBJ whole genome shotgun (WGS) entry which is preliminary data.</text>
</comment>
<keyword evidence="1" id="KW-1133">Transmembrane helix</keyword>
<keyword evidence="1" id="KW-0472">Membrane</keyword>
<feature type="transmembrane region" description="Helical" evidence="1">
    <location>
        <begin position="70"/>
        <end position="89"/>
    </location>
</feature>
<dbReference type="Proteomes" id="UP000676386">
    <property type="component" value="Unassembled WGS sequence"/>
</dbReference>
<sequence>MEADDTSIFDKEFIRETWIRRRQLMPVALRMYVWFLLIITPVSLAARGWAHYKYSSFPNLTAVDWVELTLGAAGICLSIAHFLAALFLLLEKKWAVRFAILPTVATILLSGYSMVQMNLSGVVALVLIMNIVFLLLDLFFLLMLLRIRKDWETKALSRKGI</sequence>
<reference evidence="2 3" key="1">
    <citation type="submission" date="2021-04" db="EMBL/GenBank/DDBJ databases">
        <title>Chitinophaga sp. nov., isolated from the rhizosphere soil.</title>
        <authorList>
            <person name="He S."/>
        </authorList>
    </citation>
    <scope>NUCLEOTIDE SEQUENCE [LARGE SCALE GENOMIC DNA]</scope>
    <source>
        <strain evidence="2 3">2R12</strain>
    </source>
</reference>
<feature type="transmembrane region" description="Helical" evidence="1">
    <location>
        <begin position="121"/>
        <end position="145"/>
    </location>
</feature>
<gene>
    <name evidence="2" type="ORF">KE626_24105</name>
</gene>
<feature type="transmembrane region" description="Helical" evidence="1">
    <location>
        <begin position="96"/>
        <end position="115"/>
    </location>
</feature>
<keyword evidence="1" id="KW-0812">Transmembrane</keyword>
<protein>
    <submittedName>
        <fullName evidence="2">Uncharacterized protein</fullName>
    </submittedName>
</protein>
<keyword evidence="3" id="KW-1185">Reference proteome</keyword>
<evidence type="ECO:0000256" key="1">
    <source>
        <dbReference type="SAM" id="Phobius"/>
    </source>
</evidence>
<dbReference type="EMBL" id="JAGTXB010000014">
    <property type="protein sequence ID" value="MBS0030432.1"/>
    <property type="molecule type" value="Genomic_DNA"/>
</dbReference>
<evidence type="ECO:0000313" key="2">
    <source>
        <dbReference type="EMBL" id="MBS0030432.1"/>
    </source>
</evidence>
<feature type="transmembrane region" description="Helical" evidence="1">
    <location>
        <begin position="31"/>
        <end position="50"/>
    </location>
</feature>
<accession>A0ABS5J7P2</accession>